<feature type="domain" description="CobE/GbiG C-terminal" evidence="1">
    <location>
        <begin position="143"/>
        <end position="260"/>
    </location>
</feature>
<dbReference type="EMBL" id="BAABQU010000004">
    <property type="protein sequence ID" value="GAA5439013.1"/>
    <property type="molecule type" value="Genomic_DNA"/>
</dbReference>
<evidence type="ECO:0000259" key="2">
    <source>
        <dbReference type="Pfam" id="PF11760"/>
    </source>
</evidence>
<dbReference type="PANTHER" id="PTHR37477:SF1">
    <property type="entry name" value="COBALT-PRECORRIN-5A HYDROLASE"/>
    <property type="match status" value="1"/>
</dbReference>
<comment type="caution">
    <text evidence="3">The sequence shown here is derived from an EMBL/GenBank/DDBJ whole genome shotgun (WGS) entry which is preliminary data.</text>
</comment>
<dbReference type="Gene3D" id="3.40.50.11220">
    <property type="match status" value="1"/>
</dbReference>
<feature type="domain" description="Cobalamin synthesis G N-terminal" evidence="2">
    <location>
        <begin position="58"/>
        <end position="138"/>
    </location>
</feature>
<dbReference type="Pfam" id="PF11760">
    <property type="entry name" value="CbiG_N"/>
    <property type="match status" value="1"/>
</dbReference>
<dbReference type="InterPro" id="IPR002750">
    <property type="entry name" value="CobE/GbiG_C"/>
</dbReference>
<proteinExistence type="predicted"/>
<dbReference type="InterPro" id="IPR036518">
    <property type="entry name" value="CobE/GbiG_C_sf"/>
</dbReference>
<reference evidence="3 4" key="1">
    <citation type="submission" date="2024-02" db="EMBL/GenBank/DDBJ databases">
        <title>Deinococcus caeni NBRC 101312.</title>
        <authorList>
            <person name="Ichikawa N."/>
            <person name="Katano-Makiyama Y."/>
            <person name="Hidaka K."/>
        </authorList>
    </citation>
    <scope>NUCLEOTIDE SEQUENCE [LARGE SCALE GENOMIC DNA]</scope>
    <source>
        <strain evidence="3 4">NBRC 101312</strain>
    </source>
</reference>
<name>A0ABP9U9Y0_9DEIO</name>
<organism evidence="3 4">
    <name type="scientific">Deinococcus caeni</name>
    <dbReference type="NCBI Taxonomy" id="569127"/>
    <lineage>
        <taxon>Bacteria</taxon>
        <taxon>Thermotogati</taxon>
        <taxon>Deinococcota</taxon>
        <taxon>Deinococci</taxon>
        <taxon>Deinococcales</taxon>
        <taxon>Deinococcaceae</taxon>
        <taxon>Deinococcus</taxon>
    </lineage>
</organism>
<dbReference type="Pfam" id="PF01890">
    <property type="entry name" value="CbiG_C"/>
    <property type="match status" value="1"/>
</dbReference>
<protein>
    <recommendedName>
        <fullName evidence="5">Cobalamin biosynthesis protein CbiG</fullName>
    </recommendedName>
</protein>
<evidence type="ECO:0000259" key="1">
    <source>
        <dbReference type="Pfam" id="PF01890"/>
    </source>
</evidence>
<evidence type="ECO:0008006" key="5">
    <source>
        <dbReference type="Google" id="ProtNLM"/>
    </source>
</evidence>
<evidence type="ECO:0000313" key="4">
    <source>
        <dbReference type="Proteomes" id="UP001423409"/>
    </source>
</evidence>
<dbReference type="Gene3D" id="3.30.420.180">
    <property type="entry name" value="CobE/GbiG C-terminal domain"/>
    <property type="match status" value="1"/>
</dbReference>
<accession>A0ABP9U9Y0</accession>
<dbReference type="InterPro" id="IPR052553">
    <property type="entry name" value="CbiG_hydrolase"/>
</dbReference>
<dbReference type="PANTHER" id="PTHR37477">
    <property type="entry name" value="COBALT-PRECORRIN-5A HYDROLASE"/>
    <property type="match status" value="1"/>
</dbReference>
<gene>
    <name evidence="3" type="ORF">Dcae01_00508</name>
</gene>
<keyword evidence="4" id="KW-1185">Reference proteome</keyword>
<dbReference type="InterPro" id="IPR021744">
    <property type="entry name" value="CbiG_N"/>
</dbReference>
<dbReference type="SUPFAM" id="SSF159672">
    <property type="entry name" value="CbiG N-terminal domain-like"/>
    <property type="match status" value="1"/>
</dbReference>
<dbReference type="RefSeq" id="WP_345441555.1">
    <property type="nucleotide sequence ID" value="NZ_BAABQU010000004.1"/>
</dbReference>
<evidence type="ECO:0000313" key="3">
    <source>
        <dbReference type="EMBL" id="GAA5439013.1"/>
    </source>
</evidence>
<sequence>MTAALHSGPPDSSLPDVGIWPVQAGAWALAVTLERALTAAGRRVTVYRPWTLGRQLEAFRAAYPGARAWVLIGAAGIAVRFLSGLPRDKTRDPAVLVLDDAARHVIPILGGHEGGGNALAYAVARACGAAPVITTASEAARPLTLGVGCRRGVPEGRIAAAVTQALTLAGHPLGDVREVATVDLKADEPGLNAFCDRHALPLRIIAHADVQARPFVTRPSEWVQRSVGLSGVSEPCALIASPRGELLFPRLALNGVTVAVVRDRPPHAPPSASSPHFPEATT</sequence>
<dbReference type="InterPro" id="IPR038029">
    <property type="entry name" value="GbiG_N_sf"/>
</dbReference>
<dbReference type="Proteomes" id="UP001423409">
    <property type="component" value="Unassembled WGS sequence"/>
</dbReference>